<evidence type="ECO:0008006" key="4">
    <source>
        <dbReference type="Google" id="ProtNLM"/>
    </source>
</evidence>
<dbReference type="Pfam" id="PF07309">
    <property type="entry name" value="FlaF"/>
    <property type="match status" value="1"/>
</dbReference>
<comment type="caution">
    <text evidence="2">The sequence shown here is derived from an EMBL/GenBank/DDBJ whole genome shotgun (WGS) entry which is preliminary data.</text>
</comment>
<dbReference type="AlphaFoldDB" id="A0A511B0H8"/>
<evidence type="ECO:0000313" key="2">
    <source>
        <dbReference type="EMBL" id="GEK93955.1"/>
    </source>
</evidence>
<evidence type="ECO:0000256" key="1">
    <source>
        <dbReference type="SAM" id="MobiDB-lite"/>
    </source>
</evidence>
<dbReference type="InterPro" id="IPR010845">
    <property type="entry name" value="FlaF"/>
</dbReference>
<dbReference type="Proteomes" id="UP000321230">
    <property type="component" value="Unassembled WGS sequence"/>
</dbReference>
<dbReference type="GO" id="GO:0044781">
    <property type="term" value="P:bacterial-type flagellum organization"/>
    <property type="evidence" value="ECO:0007669"/>
    <property type="project" value="InterPro"/>
</dbReference>
<keyword evidence="3" id="KW-1185">Reference proteome</keyword>
<reference evidence="2 3" key="1">
    <citation type="submission" date="2019-07" db="EMBL/GenBank/DDBJ databases">
        <title>Whole genome shotgun sequence of Gluconobacter wancherniae NBRC 103581.</title>
        <authorList>
            <person name="Hosoyama A."/>
            <person name="Uohara A."/>
            <person name="Ohji S."/>
            <person name="Ichikawa N."/>
        </authorList>
    </citation>
    <scope>NUCLEOTIDE SEQUENCE [LARGE SCALE GENOMIC DNA]</scope>
    <source>
        <strain evidence="2 3">NBRC 103581</strain>
    </source>
</reference>
<feature type="region of interest" description="Disordered" evidence="1">
    <location>
        <begin position="118"/>
        <end position="143"/>
    </location>
</feature>
<proteinExistence type="predicted"/>
<evidence type="ECO:0000313" key="3">
    <source>
        <dbReference type="Proteomes" id="UP000321230"/>
    </source>
</evidence>
<name>A0A511B0H8_9PROT</name>
<sequence length="143" mass="15787">MSYAASQYQQQSGSYLSGREIEVMAFTHVNTLLKTQKTPTARLEALSANQKLWSVLLSSLNRVDCPLDDILKQDLITVGTWSMRYSNIALNRDLPLAPLMDINQDMIDGLKPAKQAAPMSSYSTQLPTSGSSDNAHRPLQLMG</sequence>
<protein>
    <recommendedName>
        <fullName evidence="4">Flagellin assembly protein</fullName>
    </recommendedName>
</protein>
<organism evidence="2 3">
    <name type="scientific">Gluconobacter wancherniae NBRC 103581</name>
    <dbReference type="NCBI Taxonomy" id="656744"/>
    <lineage>
        <taxon>Bacteria</taxon>
        <taxon>Pseudomonadati</taxon>
        <taxon>Pseudomonadota</taxon>
        <taxon>Alphaproteobacteria</taxon>
        <taxon>Acetobacterales</taxon>
        <taxon>Acetobacteraceae</taxon>
        <taxon>Gluconobacter</taxon>
    </lineage>
</organism>
<dbReference type="OrthoDB" id="9808944at2"/>
<dbReference type="EMBL" id="BJUZ01000002">
    <property type="protein sequence ID" value="GEK93955.1"/>
    <property type="molecule type" value="Genomic_DNA"/>
</dbReference>
<accession>A0A511B0H8</accession>
<dbReference type="RefSeq" id="WP_146796405.1">
    <property type="nucleotide sequence ID" value="NZ_BARC01000008.1"/>
</dbReference>
<feature type="compositionally biased region" description="Polar residues" evidence="1">
    <location>
        <begin position="118"/>
        <end position="133"/>
    </location>
</feature>
<gene>
    <name evidence="2" type="ORF">GWA01_17250</name>
</gene>